<proteinExistence type="predicted"/>
<reference evidence="1 2" key="1">
    <citation type="submission" date="2018-01" db="EMBL/GenBank/DDBJ databases">
        <title>Species boundaries and ecological features among Paraburkholderia terrae DSMZ17804T, P. hospita DSMZ17164T and P. caribensis DSMZ13236T.</title>
        <authorList>
            <person name="Pratama A.A."/>
        </authorList>
    </citation>
    <scope>NUCLEOTIDE SEQUENCE [LARGE SCALE GENOMIC DNA]</scope>
    <source>
        <strain evidence="1 2">DSM 17164</strain>
    </source>
</reference>
<accession>A0AAN1JFK4</accession>
<dbReference type="AlphaFoldDB" id="A0AAN1JFK4"/>
<dbReference type="Proteomes" id="UP000236649">
    <property type="component" value="Chromosome 2"/>
</dbReference>
<gene>
    <name evidence="1" type="ORF">C2L64_27595</name>
</gene>
<evidence type="ECO:0000313" key="2">
    <source>
        <dbReference type="Proteomes" id="UP000236649"/>
    </source>
</evidence>
<organism evidence="1 2">
    <name type="scientific">Paraburkholderia hospita</name>
    <dbReference type="NCBI Taxonomy" id="169430"/>
    <lineage>
        <taxon>Bacteria</taxon>
        <taxon>Pseudomonadati</taxon>
        <taxon>Pseudomonadota</taxon>
        <taxon>Betaproteobacteria</taxon>
        <taxon>Burkholderiales</taxon>
        <taxon>Burkholderiaceae</taxon>
        <taxon>Paraburkholderia</taxon>
    </lineage>
</organism>
<protein>
    <submittedName>
        <fullName evidence="1">Uncharacterized protein</fullName>
    </submittedName>
</protein>
<name>A0AAN1JFK4_9BURK</name>
<dbReference type="KEGG" id="phs:C2L64_27595"/>
<evidence type="ECO:0000313" key="1">
    <source>
        <dbReference type="EMBL" id="AUT71987.1"/>
    </source>
</evidence>
<sequence>MCLMCDVRLDLVLRLCPFDKRARHAFALSSDVMMHGKTRACVFNNSVNARGGSRRQHTA</sequence>
<dbReference type="EMBL" id="CP026106">
    <property type="protein sequence ID" value="AUT71987.1"/>
    <property type="molecule type" value="Genomic_DNA"/>
</dbReference>